<dbReference type="Proteomes" id="UP001159363">
    <property type="component" value="Chromosome 1"/>
</dbReference>
<gene>
    <name evidence="2" type="ORF">PR048_001454</name>
</gene>
<comment type="caution">
    <text evidence="2">The sequence shown here is derived from an EMBL/GenBank/DDBJ whole genome shotgun (WGS) entry which is preliminary data.</text>
</comment>
<evidence type="ECO:0000313" key="2">
    <source>
        <dbReference type="EMBL" id="KAJ8896112.1"/>
    </source>
</evidence>
<dbReference type="EMBL" id="JARBHB010000001">
    <property type="protein sequence ID" value="KAJ8896112.1"/>
    <property type="molecule type" value="Genomic_DNA"/>
</dbReference>
<accession>A0ABQ9IHH7</accession>
<feature type="compositionally biased region" description="Low complexity" evidence="1">
    <location>
        <begin position="48"/>
        <end position="60"/>
    </location>
</feature>
<name>A0ABQ9IHH7_9NEOP</name>
<sequence>MSAYTRQNARSKYRNRIRLGRASQNQSSDAHRSPHERVKRCRERKQNVKASQSVKVGVSKQSKRPRSQHSQTPFFFWHVPKSRHVSVSPFAVLRALRLARFLFRHIPNQLCRVHGHFELVSQLRARQVGAGDMKRTESALCSCDVTRVTAWLQRWWRTAELSFETWMHKAVGETNARDGVLSGVLIKLWDKPNAEACRVHRGICTVDALAKAHLPADIHELMDKNIATKHVRSRTLQVAFTRKLGDSLQLHRSVCNSSDKFSCSNSIVRSDVQDRLTPPTIVRMFLVLNPVAATPLPWERVLNIGLWVPPCPSEATHANYPNLSGDEKFSSRPTCRTRAGAGRLQAHRRRLLRLQTYALKGIDLARDGGSLKPSRRQSALACIDTQSSHTRANVHDDLRLTGHQRGKLQLPRPSIPKSGSTMVGADMNAGCTVFQHRHTVRDQTRTA</sequence>
<reference evidence="2 3" key="1">
    <citation type="submission" date="2023-02" db="EMBL/GenBank/DDBJ databases">
        <title>LHISI_Scaffold_Assembly.</title>
        <authorList>
            <person name="Stuart O.P."/>
            <person name="Cleave R."/>
            <person name="Magrath M.J.L."/>
            <person name="Mikheyev A.S."/>
        </authorList>
    </citation>
    <scope>NUCLEOTIDE SEQUENCE [LARGE SCALE GENOMIC DNA]</scope>
    <source>
        <strain evidence="2">Daus_M_001</strain>
        <tissue evidence="2">Leg muscle</tissue>
    </source>
</reference>
<protein>
    <submittedName>
        <fullName evidence="2">Uncharacterized protein</fullName>
    </submittedName>
</protein>
<feature type="compositionally biased region" description="Basic residues" evidence="1">
    <location>
        <begin position="9"/>
        <end position="19"/>
    </location>
</feature>
<organism evidence="2 3">
    <name type="scientific">Dryococelus australis</name>
    <dbReference type="NCBI Taxonomy" id="614101"/>
    <lineage>
        <taxon>Eukaryota</taxon>
        <taxon>Metazoa</taxon>
        <taxon>Ecdysozoa</taxon>
        <taxon>Arthropoda</taxon>
        <taxon>Hexapoda</taxon>
        <taxon>Insecta</taxon>
        <taxon>Pterygota</taxon>
        <taxon>Neoptera</taxon>
        <taxon>Polyneoptera</taxon>
        <taxon>Phasmatodea</taxon>
        <taxon>Verophasmatodea</taxon>
        <taxon>Anareolatae</taxon>
        <taxon>Phasmatidae</taxon>
        <taxon>Eurycanthinae</taxon>
        <taxon>Dryococelus</taxon>
    </lineage>
</organism>
<evidence type="ECO:0000256" key="1">
    <source>
        <dbReference type="SAM" id="MobiDB-lite"/>
    </source>
</evidence>
<keyword evidence="3" id="KW-1185">Reference proteome</keyword>
<feature type="region of interest" description="Disordered" evidence="1">
    <location>
        <begin position="1"/>
        <end position="67"/>
    </location>
</feature>
<proteinExistence type="predicted"/>
<evidence type="ECO:0000313" key="3">
    <source>
        <dbReference type="Proteomes" id="UP001159363"/>
    </source>
</evidence>